<organism evidence="2 3">
    <name type="scientific">Bacillus phage vB_BmeM-Goe8</name>
    <dbReference type="NCBI Taxonomy" id="2593638"/>
    <lineage>
        <taxon>Viruses</taxon>
        <taxon>Duplodnaviria</taxon>
        <taxon>Heunggongvirae</taxon>
        <taxon>Uroviricota</taxon>
        <taxon>Caudoviricetes</taxon>
        <taxon>Herelleviridae</taxon>
        <taxon>Bastillevirinae</taxon>
        <taxon>Goettingenvirus</taxon>
        <taxon>Goettingenvirus goe8</taxon>
    </lineage>
</organism>
<dbReference type="InterPro" id="IPR055818">
    <property type="entry name" value="DUF7394"/>
</dbReference>
<sequence>MAILAIAGGIGVVCVAGSATVAALKFFNTWEPDFSKVGKKSPHKAGKGPSSHRDSERTNGLRNKIIHND</sequence>
<reference evidence="2 3" key="1">
    <citation type="submission" date="2019-06" db="EMBL/GenBank/DDBJ databases">
        <authorList>
            <person name="Hertel R."/>
        </authorList>
    </citation>
    <scope>NUCLEOTIDE SEQUENCE [LARGE SCALE GENOMIC DNA]</scope>
</reference>
<dbReference type="EMBL" id="MN043729">
    <property type="protein sequence ID" value="QDP42964.1"/>
    <property type="molecule type" value="Genomic_DNA"/>
</dbReference>
<accession>A0A516KMZ6</accession>
<proteinExistence type="predicted"/>
<dbReference type="Pfam" id="PF24126">
    <property type="entry name" value="DUF7394"/>
    <property type="match status" value="1"/>
</dbReference>
<evidence type="ECO:0000256" key="1">
    <source>
        <dbReference type="SAM" id="MobiDB-lite"/>
    </source>
</evidence>
<evidence type="ECO:0000313" key="2">
    <source>
        <dbReference type="EMBL" id="QDP42964.1"/>
    </source>
</evidence>
<evidence type="ECO:0000313" key="3">
    <source>
        <dbReference type="Proteomes" id="UP000317800"/>
    </source>
</evidence>
<keyword evidence="3" id="KW-1185">Reference proteome</keyword>
<name>A0A516KMZ6_9CAUD</name>
<protein>
    <submittedName>
        <fullName evidence="2">Putative membrane bound protein</fullName>
    </submittedName>
</protein>
<feature type="compositionally biased region" description="Basic residues" evidence="1">
    <location>
        <begin position="37"/>
        <end position="46"/>
    </location>
</feature>
<feature type="region of interest" description="Disordered" evidence="1">
    <location>
        <begin position="33"/>
        <end position="69"/>
    </location>
</feature>
<gene>
    <name evidence="2" type="ORF">Goe8_c01910</name>
</gene>
<dbReference type="Proteomes" id="UP000317800">
    <property type="component" value="Segment"/>
</dbReference>